<evidence type="ECO:0000256" key="3">
    <source>
        <dbReference type="ARBA" id="ARBA00023163"/>
    </source>
</evidence>
<feature type="compositionally biased region" description="Basic and acidic residues" evidence="4">
    <location>
        <begin position="1"/>
        <end position="11"/>
    </location>
</feature>
<keyword evidence="2 6" id="KW-0238">DNA-binding</keyword>
<dbReference type="SUPFAM" id="SSF46689">
    <property type="entry name" value="Homeodomain-like"/>
    <property type="match status" value="2"/>
</dbReference>
<name>I3ZIU5_TERRK</name>
<keyword evidence="1" id="KW-0805">Transcription regulation</keyword>
<evidence type="ECO:0000313" key="7">
    <source>
        <dbReference type="Proteomes" id="UP000006056"/>
    </source>
</evidence>
<dbReference type="InterPro" id="IPR018060">
    <property type="entry name" value="HTH_AraC"/>
</dbReference>
<dbReference type="PANTHER" id="PTHR46796:SF6">
    <property type="entry name" value="ARAC SUBFAMILY"/>
    <property type="match status" value="1"/>
</dbReference>
<sequence>MSPDLKKERPAQRAAVPVPKWGPSSTTDHGMAAINRHQPAEISHQLTGHLILCSFTTCVGRETRLAGSRIRTVDAHAGSCEIVPAGADYWARWHNHKEVAVFSVESDWLSKIAQQEVGATRLELEVDALPFVSDRIRQIAQMLRSEFMQPHHEPSSLYTDSLLTLLGMELIRNHSSAAARPERRQRRMPKKTIDKVTQYMRSEIGTAITVESLADVVGYSANHFLKCFKAETGQTPHKFLVNLRLDLAQELLTTTKSSITDIAFKAGFSSQTHLTSAMTKERSVTPGQLRRGLVLDQ</sequence>
<organism evidence="6 7">
    <name type="scientific">Terriglobus roseus (strain DSM 18391 / NRRL B-41598 / KBS 63)</name>
    <dbReference type="NCBI Taxonomy" id="926566"/>
    <lineage>
        <taxon>Bacteria</taxon>
        <taxon>Pseudomonadati</taxon>
        <taxon>Acidobacteriota</taxon>
        <taxon>Terriglobia</taxon>
        <taxon>Terriglobales</taxon>
        <taxon>Acidobacteriaceae</taxon>
        <taxon>Terriglobus</taxon>
    </lineage>
</organism>
<feature type="domain" description="HTH araC/xylS-type" evidence="5">
    <location>
        <begin position="194"/>
        <end position="292"/>
    </location>
</feature>
<dbReference type="InterPro" id="IPR009057">
    <property type="entry name" value="Homeodomain-like_sf"/>
</dbReference>
<evidence type="ECO:0000256" key="1">
    <source>
        <dbReference type="ARBA" id="ARBA00023015"/>
    </source>
</evidence>
<protein>
    <submittedName>
        <fullName evidence="6">Transcriptional regulator containing an amidase domain and an AraC-type DNA-binding HTH domain</fullName>
    </submittedName>
</protein>
<feature type="region of interest" description="Disordered" evidence="4">
    <location>
        <begin position="1"/>
        <end position="31"/>
    </location>
</feature>
<reference evidence="6 7" key="1">
    <citation type="submission" date="2012-06" db="EMBL/GenBank/DDBJ databases">
        <title>Complete genome of Terriglobus roseus DSM 18391.</title>
        <authorList>
            <consortium name="US DOE Joint Genome Institute (JGI-PGF)"/>
            <person name="Lucas S."/>
            <person name="Copeland A."/>
            <person name="Lapidus A."/>
            <person name="Glavina del Rio T."/>
            <person name="Dalin E."/>
            <person name="Tice H."/>
            <person name="Bruce D."/>
            <person name="Goodwin L."/>
            <person name="Pitluck S."/>
            <person name="Peters L."/>
            <person name="Mikhailova N."/>
            <person name="Munk A.C.C."/>
            <person name="Kyrpides N."/>
            <person name="Mavromatis K."/>
            <person name="Ivanova N."/>
            <person name="Brettin T."/>
            <person name="Detter J.C."/>
            <person name="Han C."/>
            <person name="Larimer F."/>
            <person name="Land M."/>
            <person name="Hauser L."/>
            <person name="Markowitz V."/>
            <person name="Cheng J.-F."/>
            <person name="Hugenholtz P."/>
            <person name="Woyke T."/>
            <person name="Wu D."/>
            <person name="Brambilla E."/>
            <person name="Klenk H.-P."/>
            <person name="Eisen J.A."/>
        </authorList>
    </citation>
    <scope>NUCLEOTIDE SEQUENCE [LARGE SCALE GENOMIC DNA]</scope>
    <source>
        <strain evidence="7">DSM 18391 / NRRL B-41598 / KBS 63</strain>
    </source>
</reference>
<dbReference type="Pfam" id="PF12833">
    <property type="entry name" value="HTH_18"/>
    <property type="match status" value="1"/>
</dbReference>
<evidence type="ECO:0000313" key="6">
    <source>
        <dbReference type="EMBL" id="AFL89163.1"/>
    </source>
</evidence>
<dbReference type="EMBL" id="CP003379">
    <property type="protein sequence ID" value="AFL89163.1"/>
    <property type="molecule type" value="Genomic_DNA"/>
</dbReference>
<dbReference type="PROSITE" id="PS01124">
    <property type="entry name" value="HTH_ARAC_FAMILY_2"/>
    <property type="match status" value="1"/>
</dbReference>
<dbReference type="GO" id="GO:0003700">
    <property type="term" value="F:DNA-binding transcription factor activity"/>
    <property type="evidence" value="ECO:0007669"/>
    <property type="project" value="InterPro"/>
</dbReference>
<evidence type="ECO:0000256" key="4">
    <source>
        <dbReference type="SAM" id="MobiDB-lite"/>
    </source>
</evidence>
<keyword evidence="3" id="KW-0804">Transcription</keyword>
<dbReference type="STRING" id="926566.Terro_2928"/>
<dbReference type="Gene3D" id="1.10.10.60">
    <property type="entry name" value="Homeodomain-like"/>
    <property type="match status" value="2"/>
</dbReference>
<dbReference type="HOGENOM" id="CLU_000445_88_4_0"/>
<gene>
    <name evidence="6" type="ordered locus">Terro_2928</name>
</gene>
<dbReference type="SMART" id="SM00342">
    <property type="entry name" value="HTH_ARAC"/>
    <property type="match status" value="1"/>
</dbReference>
<dbReference type="Proteomes" id="UP000006056">
    <property type="component" value="Chromosome"/>
</dbReference>
<dbReference type="PANTHER" id="PTHR46796">
    <property type="entry name" value="HTH-TYPE TRANSCRIPTIONAL ACTIVATOR RHAS-RELATED"/>
    <property type="match status" value="1"/>
</dbReference>
<evidence type="ECO:0000256" key="2">
    <source>
        <dbReference type="ARBA" id="ARBA00023125"/>
    </source>
</evidence>
<evidence type="ECO:0000259" key="5">
    <source>
        <dbReference type="PROSITE" id="PS01124"/>
    </source>
</evidence>
<accession>I3ZIU5</accession>
<dbReference type="KEGG" id="trs:Terro_2928"/>
<dbReference type="InterPro" id="IPR050204">
    <property type="entry name" value="AraC_XylS_family_regulators"/>
</dbReference>
<dbReference type="GO" id="GO:0043565">
    <property type="term" value="F:sequence-specific DNA binding"/>
    <property type="evidence" value="ECO:0007669"/>
    <property type="project" value="InterPro"/>
</dbReference>
<dbReference type="AlphaFoldDB" id="I3ZIU5"/>
<proteinExistence type="predicted"/>
<dbReference type="eggNOG" id="COG4977">
    <property type="taxonomic scope" value="Bacteria"/>
</dbReference>
<keyword evidence="7" id="KW-1185">Reference proteome</keyword>